<dbReference type="Proteomes" id="UP001501414">
    <property type="component" value="Unassembled WGS sequence"/>
</dbReference>
<organism evidence="1 2">
    <name type="scientific">Pseudonocardia kongjuensis</name>
    <dbReference type="NCBI Taxonomy" id="102227"/>
    <lineage>
        <taxon>Bacteria</taxon>
        <taxon>Bacillati</taxon>
        <taxon>Actinomycetota</taxon>
        <taxon>Actinomycetes</taxon>
        <taxon>Pseudonocardiales</taxon>
        <taxon>Pseudonocardiaceae</taxon>
        <taxon>Pseudonocardia</taxon>
    </lineage>
</organism>
<dbReference type="RefSeq" id="WP_344019413.1">
    <property type="nucleotide sequence ID" value="NZ_BAAAJK010000005.1"/>
</dbReference>
<proteinExistence type="predicted"/>
<sequence length="232" mass="25360">MTAPAPRPVSLSMTLDFDPPFDGDPRALIDGVIEEFAPGAAPGAGTWSLTGPYSTVDLLVPFHPPAARTGHTRVPHLLTELAAAAERHLGPEGEGWHVAAMECLTVAAMDRRLAIRRFPDVVGIEEICEIGGVKRAMAYRYMKRDEFPAPVRRGIYFRAAVEQFFADLRGEHRLLDIPEGHLPQCRTCGCMAWCHDSRTGRPATGDRCHGGVVRDGRPTTCDCPTGYRELTA</sequence>
<evidence type="ECO:0000313" key="1">
    <source>
        <dbReference type="EMBL" id="GAA1383541.1"/>
    </source>
</evidence>
<dbReference type="EMBL" id="BAAAJK010000005">
    <property type="protein sequence ID" value="GAA1383541.1"/>
    <property type="molecule type" value="Genomic_DNA"/>
</dbReference>
<accession>A0ABN1XKJ7</accession>
<comment type="caution">
    <text evidence="1">The sequence shown here is derived from an EMBL/GenBank/DDBJ whole genome shotgun (WGS) entry which is preliminary data.</text>
</comment>
<keyword evidence="2" id="KW-1185">Reference proteome</keyword>
<evidence type="ECO:0000313" key="2">
    <source>
        <dbReference type="Proteomes" id="UP001501414"/>
    </source>
</evidence>
<protein>
    <recommendedName>
        <fullName evidence="3">Helix-turn-helix domain-containing protein</fullName>
    </recommendedName>
</protein>
<reference evidence="1 2" key="1">
    <citation type="journal article" date="2019" name="Int. J. Syst. Evol. Microbiol.">
        <title>The Global Catalogue of Microorganisms (GCM) 10K type strain sequencing project: providing services to taxonomists for standard genome sequencing and annotation.</title>
        <authorList>
            <consortium name="The Broad Institute Genomics Platform"/>
            <consortium name="The Broad Institute Genome Sequencing Center for Infectious Disease"/>
            <person name="Wu L."/>
            <person name="Ma J."/>
        </authorList>
    </citation>
    <scope>NUCLEOTIDE SEQUENCE [LARGE SCALE GENOMIC DNA]</scope>
    <source>
        <strain evidence="1 2">JCM 11896</strain>
    </source>
</reference>
<name>A0ABN1XKJ7_9PSEU</name>
<evidence type="ECO:0008006" key="3">
    <source>
        <dbReference type="Google" id="ProtNLM"/>
    </source>
</evidence>
<gene>
    <name evidence="1" type="ORF">GCM10009613_13080</name>
</gene>